<name>A0ABS4XGM8_9MICC</name>
<feature type="domain" description="HTH marR-type" evidence="1">
    <location>
        <begin position="18"/>
        <end position="159"/>
    </location>
</feature>
<dbReference type="PANTHER" id="PTHR33164">
    <property type="entry name" value="TRANSCRIPTIONAL REGULATOR, MARR FAMILY"/>
    <property type="match status" value="1"/>
</dbReference>
<dbReference type="Pfam" id="PF01047">
    <property type="entry name" value="MarR"/>
    <property type="match status" value="1"/>
</dbReference>
<dbReference type="PRINTS" id="PR00598">
    <property type="entry name" value="HTHMARR"/>
</dbReference>
<dbReference type="Gene3D" id="1.10.10.10">
    <property type="entry name" value="Winged helix-like DNA-binding domain superfamily/Winged helix DNA-binding domain"/>
    <property type="match status" value="1"/>
</dbReference>
<accession>A0ABS4XGM8</accession>
<protein>
    <submittedName>
        <fullName evidence="2">DNA-binding MarR family transcriptional regulator</fullName>
    </submittedName>
</protein>
<evidence type="ECO:0000259" key="1">
    <source>
        <dbReference type="PROSITE" id="PS50995"/>
    </source>
</evidence>
<sequence>METPSSGRTPDVDQPADPQVLEPLMQEVEKQFSIMAVKARTAIRKRALEIHPELQPLGYRVLSILVRQQAQQQIVLASELHVDKATMSRTIKQLQSQGLVTREPDPSDGRAMLVSITDTAREAWNASGARARSLMRERLANWDPSEIRRFADLLARLNDSESDQHEG</sequence>
<dbReference type="RefSeq" id="WP_209999952.1">
    <property type="nucleotide sequence ID" value="NZ_BAAAJY010000011.1"/>
</dbReference>
<proteinExistence type="predicted"/>
<gene>
    <name evidence="2" type="ORF">JOF47_003106</name>
</gene>
<dbReference type="InterPro" id="IPR000835">
    <property type="entry name" value="HTH_MarR-typ"/>
</dbReference>
<dbReference type="EMBL" id="JAGIOF010000001">
    <property type="protein sequence ID" value="MBP2387595.1"/>
    <property type="molecule type" value="Genomic_DNA"/>
</dbReference>
<dbReference type="SUPFAM" id="SSF46785">
    <property type="entry name" value="Winged helix' DNA-binding domain"/>
    <property type="match status" value="1"/>
</dbReference>
<dbReference type="GO" id="GO:0003677">
    <property type="term" value="F:DNA binding"/>
    <property type="evidence" value="ECO:0007669"/>
    <property type="project" value="UniProtKB-KW"/>
</dbReference>
<keyword evidence="2" id="KW-0238">DNA-binding</keyword>
<reference evidence="2 3" key="1">
    <citation type="submission" date="2021-03" db="EMBL/GenBank/DDBJ databases">
        <title>Sequencing the genomes of 1000 actinobacteria strains.</title>
        <authorList>
            <person name="Klenk H.-P."/>
        </authorList>
    </citation>
    <scope>NUCLEOTIDE SEQUENCE [LARGE SCALE GENOMIC DNA]</scope>
    <source>
        <strain evidence="2 3">DSM 15797</strain>
    </source>
</reference>
<dbReference type="Proteomes" id="UP001296993">
    <property type="component" value="Unassembled WGS sequence"/>
</dbReference>
<keyword evidence="3" id="KW-1185">Reference proteome</keyword>
<evidence type="ECO:0000313" key="3">
    <source>
        <dbReference type="Proteomes" id="UP001296993"/>
    </source>
</evidence>
<dbReference type="SMART" id="SM00347">
    <property type="entry name" value="HTH_MARR"/>
    <property type="match status" value="1"/>
</dbReference>
<dbReference type="InterPro" id="IPR036390">
    <property type="entry name" value="WH_DNA-bd_sf"/>
</dbReference>
<dbReference type="PROSITE" id="PS50995">
    <property type="entry name" value="HTH_MARR_2"/>
    <property type="match status" value="1"/>
</dbReference>
<evidence type="ECO:0000313" key="2">
    <source>
        <dbReference type="EMBL" id="MBP2387595.1"/>
    </source>
</evidence>
<comment type="caution">
    <text evidence="2">The sequence shown here is derived from an EMBL/GenBank/DDBJ whole genome shotgun (WGS) entry which is preliminary data.</text>
</comment>
<dbReference type="InterPro" id="IPR036388">
    <property type="entry name" value="WH-like_DNA-bd_sf"/>
</dbReference>
<dbReference type="InterPro" id="IPR039422">
    <property type="entry name" value="MarR/SlyA-like"/>
</dbReference>
<dbReference type="PANTHER" id="PTHR33164:SF57">
    <property type="entry name" value="MARR-FAMILY TRANSCRIPTIONAL REGULATOR"/>
    <property type="match status" value="1"/>
</dbReference>
<organism evidence="2 3">
    <name type="scientific">Paeniglutamicibacter kerguelensis</name>
    <dbReference type="NCBI Taxonomy" id="254788"/>
    <lineage>
        <taxon>Bacteria</taxon>
        <taxon>Bacillati</taxon>
        <taxon>Actinomycetota</taxon>
        <taxon>Actinomycetes</taxon>
        <taxon>Micrococcales</taxon>
        <taxon>Micrococcaceae</taxon>
        <taxon>Paeniglutamicibacter</taxon>
    </lineage>
</organism>